<evidence type="ECO:0000256" key="3">
    <source>
        <dbReference type="ARBA" id="ARBA00023163"/>
    </source>
</evidence>
<dbReference type="Proteomes" id="UP000609064">
    <property type="component" value="Unassembled WGS sequence"/>
</dbReference>
<dbReference type="PANTHER" id="PTHR42756">
    <property type="entry name" value="TRANSCRIPTIONAL REGULATOR, MARR"/>
    <property type="match status" value="1"/>
</dbReference>
<dbReference type="GO" id="GO:0003700">
    <property type="term" value="F:DNA-binding transcription factor activity"/>
    <property type="evidence" value="ECO:0007669"/>
    <property type="project" value="InterPro"/>
</dbReference>
<dbReference type="EMBL" id="BMKK01000009">
    <property type="protein sequence ID" value="GGD71732.1"/>
    <property type="molecule type" value="Genomic_DNA"/>
</dbReference>
<sequence length="207" mass="23997">MSKKIVELVNTWHKYETENPDISIADFCVKYLAEHNTQSLEEWHSVPVNGQLAGLLGRLVKYSNLYSKKALNHFPLNNIEDWIYLISLMDLKTPKKSELIYEMLSEFPSGIDIIKRLIAADLVEEFPDENDKRSKRVKITEKGLQVLAESMPYMDKVGKMAFDTLTPSEKTMIVNILKRLDSFHNEHFKNIRNIEFEQAFEVLTSGE</sequence>
<keyword evidence="6" id="KW-1185">Reference proteome</keyword>
<evidence type="ECO:0000313" key="6">
    <source>
        <dbReference type="Proteomes" id="UP000609064"/>
    </source>
</evidence>
<gene>
    <name evidence="5" type="ORF">GCM10011514_39820</name>
</gene>
<dbReference type="GO" id="GO:0003677">
    <property type="term" value="F:DNA binding"/>
    <property type="evidence" value="ECO:0007669"/>
    <property type="project" value="UniProtKB-KW"/>
</dbReference>
<dbReference type="PANTHER" id="PTHR42756:SF1">
    <property type="entry name" value="TRANSCRIPTIONAL REPRESSOR OF EMRAB OPERON"/>
    <property type="match status" value="1"/>
</dbReference>
<evidence type="ECO:0000313" key="5">
    <source>
        <dbReference type="EMBL" id="GGD71732.1"/>
    </source>
</evidence>
<reference evidence="5" key="1">
    <citation type="journal article" date="2014" name="Int. J. Syst. Evol. Microbiol.">
        <title>Complete genome sequence of Corynebacterium casei LMG S-19264T (=DSM 44701T), isolated from a smear-ripened cheese.</title>
        <authorList>
            <consortium name="US DOE Joint Genome Institute (JGI-PGF)"/>
            <person name="Walter F."/>
            <person name="Albersmeier A."/>
            <person name="Kalinowski J."/>
            <person name="Ruckert C."/>
        </authorList>
    </citation>
    <scope>NUCLEOTIDE SEQUENCE</scope>
    <source>
        <strain evidence="5">CGMCC 1.15958</strain>
    </source>
</reference>
<name>A0A916Z1Q2_9BACT</name>
<dbReference type="Gene3D" id="1.10.10.10">
    <property type="entry name" value="Winged helix-like DNA-binding domain superfamily/Winged helix DNA-binding domain"/>
    <property type="match status" value="1"/>
</dbReference>
<reference evidence="5" key="2">
    <citation type="submission" date="2020-09" db="EMBL/GenBank/DDBJ databases">
        <authorList>
            <person name="Sun Q."/>
            <person name="Zhou Y."/>
        </authorList>
    </citation>
    <scope>NUCLEOTIDE SEQUENCE</scope>
    <source>
        <strain evidence="5">CGMCC 1.15958</strain>
    </source>
</reference>
<dbReference type="PRINTS" id="PR00598">
    <property type="entry name" value="HTHMARR"/>
</dbReference>
<dbReference type="InterPro" id="IPR036390">
    <property type="entry name" value="WH_DNA-bd_sf"/>
</dbReference>
<evidence type="ECO:0000256" key="2">
    <source>
        <dbReference type="ARBA" id="ARBA00023125"/>
    </source>
</evidence>
<dbReference type="InterPro" id="IPR036388">
    <property type="entry name" value="WH-like_DNA-bd_sf"/>
</dbReference>
<evidence type="ECO:0000256" key="1">
    <source>
        <dbReference type="ARBA" id="ARBA00023015"/>
    </source>
</evidence>
<dbReference type="PROSITE" id="PS50995">
    <property type="entry name" value="HTH_MARR_2"/>
    <property type="match status" value="1"/>
</dbReference>
<protein>
    <recommendedName>
        <fullName evidence="4">HTH marR-type domain-containing protein</fullName>
    </recommendedName>
</protein>
<dbReference type="AlphaFoldDB" id="A0A916Z1Q2"/>
<dbReference type="SUPFAM" id="SSF46785">
    <property type="entry name" value="Winged helix' DNA-binding domain"/>
    <property type="match status" value="1"/>
</dbReference>
<evidence type="ECO:0000259" key="4">
    <source>
        <dbReference type="PROSITE" id="PS50995"/>
    </source>
</evidence>
<feature type="domain" description="HTH marR-type" evidence="4">
    <location>
        <begin position="49"/>
        <end position="182"/>
    </location>
</feature>
<keyword evidence="1" id="KW-0805">Transcription regulation</keyword>
<accession>A0A916Z1Q2</accession>
<dbReference type="Pfam" id="PF13463">
    <property type="entry name" value="HTH_27"/>
    <property type="match status" value="1"/>
</dbReference>
<dbReference type="InterPro" id="IPR000835">
    <property type="entry name" value="HTH_MarR-typ"/>
</dbReference>
<comment type="caution">
    <text evidence="5">The sequence shown here is derived from an EMBL/GenBank/DDBJ whole genome shotgun (WGS) entry which is preliminary data.</text>
</comment>
<keyword evidence="3" id="KW-0804">Transcription</keyword>
<organism evidence="5 6">
    <name type="scientific">Emticicia aquatilis</name>
    <dbReference type="NCBI Taxonomy" id="1537369"/>
    <lineage>
        <taxon>Bacteria</taxon>
        <taxon>Pseudomonadati</taxon>
        <taxon>Bacteroidota</taxon>
        <taxon>Cytophagia</taxon>
        <taxon>Cytophagales</taxon>
        <taxon>Leadbetterellaceae</taxon>
        <taxon>Emticicia</taxon>
    </lineage>
</organism>
<dbReference type="RefSeq" id="WP_188768716.1">
    <property type="nucleotide sequence ID" value="NZ_BMKK01000009.1"/>
</dbReference>
<keyword evidence="2" id="KW-0238">DNA-binding</keyword>
<dbReference type="SMART" id="SM00347">
    <property type="entry name" value="HTH_MARR"/>
    <property type="match status" value="1"/>
</dbReference>
<proteinExistence type="predicted"/>